<keyword evidence="4" id="KW-1185">Reference proteome</keyword>
<dbReference type="CDD" id="cd01389">
    <property type="entry name" value="HMG-box_ROX1-like"/>
    <property type="match status" value="1"/>
</dbReference>
<evidence type="ECO:0000256" key="1">
    <source>
        <dbReference type="PROSITE-ProRule" id="PRU00267"/>
    </source>
</evidence>
<dbReference type="EMBL" id="MU150281">
    <property type="protein sequence ID" value="KAF9461666.1"/>
    <property type="molecule type" value="Genomic_DNA"/>
</dbReference>
<dbReference type="InterPro" id="IPR009071">
    <property type="entry name" value="HMG_box_dom"/>
</dbReference>
<sequence>PRPRNAWILYRLWWCENHKDEFKGSGNKMAELSKAAARVWNSLPQEERLYWALRGVEEEQEHNQKYPNYKFRP</sequence>
<dbReference type="SUPFAM" id="SSF47095">
    <property type="entry name" value="HMG-box"/>
    <property type="match status" value="1"/>
</dbReference>
<keyword evidence="1" id="KW-0238">DNA-binding</keyword>
<reference evidence="3" key="1">
    <citation type="submission" date="2020-11" db="EMBL/GenBank/DDBJ databases">
        <authorList>
            <consortium name="DOE Joint Genome Institute"/>
            <person name="Ahrendt S."/>
            <person name="Riley R."/>
            <person name="Andreopoulos W."/>
            <person name="Labutti K."/>
            <person name="Pangilinan J."/>
            <person name="Ruiz-Duenas F.J."/>
            <person name="Barrasa J.M."/>
            <person name="Sanchez-Garcia M."/>
            <person name="Camarero S."/>
            <person name="Miyauchi S."/>
            <person name="Serrano A."/>
            <person name="Linde D."/>
            <person name="Babiker R."/>
            <person name="Drula E."/>
            <person name="Ayuso-Fernandez I."/>
            <person name="Pacheco R."/>
            <person name="Padilla G."/>
            <person name="Ferreira P."/>
            <person name="Barriuso J."/>
            <person name="Kellner H."/>
            <person name="Castanera R."/>
            <person name="Alfaro M."/>
            <person name="Ramirez L."/>
            <person name="Pisabarro A.G."/>
            <person name="Kuo A."/>
            <person name="Tritt A."/>
            <person name="Lipzen A."/>
            <person name="He G."/>
            <person name="Yan M."/>
            <person name="Ng V."/>
            <person name="Cullen D."/>
            <person name="Martin F."/>
            <person name="Rosso M.-N."/>
            <person name="Henrissat B."/>
            <person name="Hibbett D."/>
            <person name="Martinez A.T."/>
            <person name="Grigoriev I.V."/>
        </authorList>
    </citation>
    <scope>NUCLEOTIDE SEQUENCE</scope>
    <source>
        <strain evidence="3">CBS 247.69</strain>
    </source>
</reference>
<dbReference type="Proteomes" id="UP000807353">
    <property type="component" value="Unassembled WGS sequence"/>
</dbReference>
<dbReference type="GO" id="GO:0003677">
    <property type="term" value="F:DNA binding"/>
    <property type="evidence" value="ECO:0007669"/>
    <property type="project" value="UniProtKB-UniRule"/>
</dbReference>
<feature type="domain" description="HMG box" evidence="2">
    <location>
        <begin position="1"/>
        <end position="70"/>
    </location>
</feature>
<name>A0A9P5Y4W5_9AGAR</name>
<dbReference type="SMART" id="SM00398">
    <property type="entry name" value="HMG"/>
    <property type="match status" value="1"/>
</dbReference>
<dbReference type="AlphaFoldDB" id="A0A9P5Y4W5"/>
<keyword evidence="1" id="KW-0539">Nucleus</keyword>
<dbReference type="PROSITE" id="PS50118">
    <property type="entry name" value="HMG_BOX_2"/>
    <property type="match status" value="1"/>
</dbReference>
<comment type="caution">
    <text evidence="3">The sequence shown here is derived from an EMBL/GenBank/DDBJ whole genome shotgun (WGS) entry which is preliminary data.</text>
</comment>
<feature type="non-terminal residue" evidence="3">
    <location>
        <position position="73"/>
    </location>
</feature>
<organism evidence="3 4">
    <name type="scientific">Collybia nuda</name>
    <dbReference type="NCBI Taxonomy" id="64659"/>
    <lineage>
        <taxon>Eukaryota</taxon>
        <taxon>Fungi</taxon>
        <taxon>Dikarya</taxon>
        <taxon>Basidiomycota</taxon>
        <taxon>Agaricomycotina</taxon>
        <taxon>Agaricomycetes</taxon>
        <taxon>Agaricomycetidae</taxon>
        <taxon>Agaricales</taxon>
        <taxon>Tricholomatineae</taxon>
        <taxon>Clitocybaceae</taxon>
        <taxon>Collybia</taxon>
    </lineage>
</organism>
<accession>A0A9P5Y4W5</accession>
<feature type="DNA-binding region" description="HMG box" evidence="1">
    <location>
        <begin position="1"/>
        <end position="70"/>
    </location>
</feature>
<evidence type="ECO:0000313" key="4">
    <source>
        <dbReference type="Proteomes" id="UP000807353"/>
    </source>
</evidence>
<dbReference type="Gene3D" id="1.10.30.10">
    <property type="entry name" value="High mobility group box domain"/>
    <property type="match status" value="1"/>
</dbReference>
<gene>
    <name evidence="3" type="ORF">BDZ94DRAFT_1149100</name>
</gene>
<feature type="non-terminal residue" evidence="3">
    <location>
        <position position="1"/>
    </location>
</feature>
<evidence type="ECO:0000313" key="3">
    <source>
        <dbReference type="EMBL" id="KAF9461666.1"/>
    </source>
</evidence>
<proteinExistence type="predicted"/>
<dbReference type="OrthoDB" id="6247875at2759"/>
<evidence type="ECO:0000259" key="2">
    <source>
        <dbReference type="PROSITE" id="PS50118"/>
    </source>
</evidence>
<protein>
    <recommendedName>
        <fullName evidence="2">HMG box domain-containing protein</fullName>
    </recommendedName>
</protein>
<dbReference type="GO" id="GO:0005634">
    <property type="term" value="C:nucleus"/>
    <property type="evidence" value="ECO:0007669"/>
    <property type="project" value="UniProtKB-UniRule"/>
</dbReference>
<dbReference type="InterPro" id="IPR036910">
    <property type="entry name" value="HMG_box_dom_sf"/>
</dbReference>
<dbReference type="Pfam" id="PF00505">
    <property type="entry name" value="HMG_box"/>
    <property type="match status" value="1"/>
</dbReference>